<dbReference type="RefSeq" id="YP_001257054.1">
    <property type="nucleotide sequence ID" value="NC_009503.1"/>
</dbReference>
<evidence type="ECO:0000256" key="1">
    <source>
        <dbReference type="SAM" id="MobiDB-lite"/>
    </source>
</evidence>
<accession>A5IZV5</accession>
<proteinExistence type="predicted"/>
<keyword evidence="3" id="KW-1185">Reference proteome</keyword>
<sequence>MSKRSSESISESEAGPSKVAKGGFNEKVERVELKKSWRINNREVYRIQTICNNQTLDRTVCNQELFDRIKEGYSYNFAYQKINRLYTITDMQEAEEPKALIVDGLSESLFANSAIVQLKAKVLGAYEFKDPGNKNGFSSVKVILFFMYNRDYVQCDLIINLSCINYFGITQHDNNAERLTKVLKTCYEYLNEDVLVQASCRLSSVNSVKYCKLYMKENTEMVLCDRDNNDNDDDNEYYQTMVSNISYGNKLFKCFPIAKLQYENAEFMNKKSHKIEKMIKFTIEDDTDEKYSCVYFNNNNDCDEKLMALNNIDIMLSNDEKIYAVVNRRYEDNNKYILTAILSYSSEEDEEDFGTLFD</sequence>
<feature type="region of interest" description="Disordered" evidence="1">
    <location>
        <begin position="1"/>
        <end position="20"/>
    </location>
</feature>
<evidence type="ECO:0000313" key="2">
    <source>
        <dbReference type="EMBL" id="ABQ52046.1"/>
    </source>
</evidence>
<reference evidence="2 3" key="1">
    <citation type="journal article" date="2008" name="J. Microbiol.">
        <title>Molecular and phylogenetic characterization of Spodoptera litura granulovirus.</title>
        <authorList>
            <person name="Wang Y."/>
            <person name="Choi J.Y."/>
            <person name="Roh J.Y."/>
            <person name="Woo S.D."/>
            <person name="Jin B.R."/>
            <person name="Je Y.H."/>
        </authorList>
    </citation>
    <scope>NUCLEOTIDE SEQUENCE [LARGE SCALE GENOMIC DNA]</scope>
    <source>
        <strain evidence="2">SlGV-K1</strain>
    </source>
</reference>
<organism evidence="2 3">
    <name type="scientific">Spodoptera litura granulovirus</name>
    <dbReference type="NCBI Taxonomy" id="359919"/>
    <lineage>
        <taxon>Viruses</taxon>
        <taxon>Viruses incertae sedis</taxon>
        <taxon>Naldaviricetes</taxon>
        <taxon>Lefavirales</taxon>
        <taxon>Baculoviridae</taxon>
        <taxon>Betabaculovirus</taxon>
        <taxon>Betabaculovirus spliturae</taxon>
    </lineage>
</organism>
<dbReference type="GeneID" id="5184252"/>
<dbReference type="OrthoDB" id="8831at10239"/>
<gene>
    <name evidence="2" type="primary">lef-3</name>
    <name evidence="2" type="ORF">SlGVgp103</name>
</gene>
<dbReference type="KEGG" id="vg:5184252"/>
<name>A5IZV5_9BBAC</name>
<dbReference type="Proteomes" id="UP000202782">
    <property type="component" value="Segment"/>
</dbReference>
<evidence type="ECO:0000313" key="3">
    <source>
        <dbReference type="Proteomes" id="UP000202782"/>
    </source>
</evidence>
<protein>
    <submittedName>
        <fullName evidence="2">Lef-3</fullName>
    </submittedName>
</protein>
<dbReference type="EMBL" id="DQ288858">
    <property type="protein sequence ID" value="ABQ52046.1"/>
    <property type="molecule type" value="Genomic_DNA"/>
</dbReference>